<evidence type="ECO:0000313" key="3">
    <source>
        <dbReference type="Proteomes" id="UP000540412"/>
    </source>
</evidence>
<keyword evidence="3" id="KW-1185">Reference proteome</keyword>
<dbReference type="AlphaFoldDB" id="A0A7W9PFV8"/>
<feature type="region of interest" description="Disordered" evidence="1">
    <location>
        <begin position="1"/>
        <end position="138"/>
    </location>
</feature>
<dbReference type="EMBL" id="JACHIT010000002">
    <property type="protein sequence ID" value="MBB5915382.1"/>
    <property type="molecule type" value="Genomic_DNA"/>
</dbReference>
<gene>
    <name evidence="2" type="ORF">BJY24_004294</name>
</gene>
<sequence>MTDPDGTWDPPQDTDGPDAVESDAAALTSAEDLDEDSLHTDPLDAGMDPPERWSGATEYGTTPWEQAHPRDLGDRLDEEEPDIGAPSPAEQAEEDIAEEGLPVTETDLPGDYERTLGISADIAGGSVTESIRDPEEPE</sequence>
<reference evidence="2 3" key="1">
    <citation type="submission" date="2020-08" db="EMBL/GenBank/DDBJ databases">
        <title>Sequencing the genomes of 1000 actinobacteria strains.</title>
        <authorList>
            <person name="Klenk H.-P."/>
        </authorList>
    </citation>
    <scope>NUCLEOTIDE SEQUENCE [LARGE SCALE GENOMIC DNA]</scope>
    <source>
        <strain evidence="2 3">DSM 43582</strain>
    </source>
</reference>
<evidence type="ECO:0000313" key="2">
    <source>
        <dbReference type="EMBL" id="MBB5915382.1"/>
    </source>
</evidence>
<protein>
    <recommendedName>
        <fullName evidence="4">DUF5709 domain-containing protein</fullName>
    </recommendedName>
</protein>
<dbReference type="RefSeq" id="WP_040749086.1">
    <property type="nucleotide sequence ID" value="NZ_JACHIT010000002.1"/>
</dbReference>
<organism evidence="2 3">
    <name type="scientific">Nocardia transvalensis</name>
    <dbReference type="NCBI Taxonomy" id="37333"/>
    <lineage>
        <taxon>Bacteria</taxon>
        <taxon>Bacillati</taxon>
        <taxon>Actinomycetota</taxon>
        <taxon>Actinomycetes</taxon>
        <taxon>Mycobacteriales</taxon>
        <taxon>Nocardiaceae</taxon>
        <taxon>Nocardia</taxon>
    </lineage>
</organism>
<proteinExistence type="predicted"/>
<dbReference type="Proteomes" id="UP000540412">
    <property type="component" value="Unassembled WGS sequence"/>
</dbReference>
<evidence type="ECO:0000256" key="1">
    <source>
        <dbReference type="SAM" id="MobiDB-lite"/>
    </source>
</evidence>
<name>A0A7W9PFV8_9NOCA</name>
<comment type="caution">
    <text evidence="2">The sequence shown here is derived from an EMBL/GenBank/DDBJ whole genome shotgun (WGS) entry which is preliminary data.</text>
</comment>
<accession>A0A7W9PFV8</accession>
<evidence type="ECO:0008006" key="4">
    <source>
        <dbReference type="Google" id="ProtNLM"/>
    </source>
</evidence>